<accession>A0A3L8RX68</accession>
<protein>
    <recommendedName>
        <fullName evidence="2">RabBD domain-containing protein</fullName>
    </recommendedName>
</protein>
<dbReference type="InterPro" id="IPR010911">
    <property type="entry name" value="Rab_BD"/>
</dbReference>
<dbReference type="OrthoDB" id="195679at2759"/>
<dbReference type="Gene3D" id="6.10.250.3000">
    <property type="match status" value="2"/>
</dbReference>
<comment type="caution">
    <text evidence="3">The sequence shown here is derived from an EMBL/GenBank/DDBJ whole genome shotgun (WGS) entry which is preliminary data.</text>
</comment>
<dbReference type="PANTHER" id="PTHR45716">
    <property type="entry name" value="BITESIZE, ISOFORM I"/>
    <property type="match status" value="1"/>
</dbReference>
<feature type="region of interest" description="Disordered" evidence="1">
    <location>
        <begin position="63"/>
        <end position="145"/>
    </location>
</feature>
<proteinExistence type="predicted"/>
<dbReference type="AlphaFoldDB" id="A0A3L8RX68"/>
<keyword evidence="4" id="KW-1185">Reference proteome</keyword>
<feature type="compositionally biased region" description="Basic and acidic residues" evidence="1">
    <location>
        <begin position="185"/>
        <end position="194"/>
    </location>
</feature>
<dbReference type="EMBL" id="QUSF01000149">
    <property type="protein sequence ID" value="RLV89348.1"/>
    <property type="molecule type" value="Genomic_DNA"/>
</dbReference>
<dbReference type="PROSITE" id="PS50916">
    <property type="entry name" value="RABBD"/>
    <property type="match status" value="1"/>
</dbReference>
<dbReference type="GO" id="GO:0006887">
    <property type="term" value="P:exocytosis"/>
    <property type="evidence" value="ECO:0007669"/>
    <property type="project" value="TreeGrafter"/>
</dbReference>
<evidence type="ECO:0000313" key="3">
    <source>
        <dbReference type="EMBL" id="RLV89348.1"/>
    </source>
</evidence>
<gene>
    <name evidence="3" type="ORF">DV515_00014917</name>
</gene>
<name>A0A3L8RX68_CHLGU</name>
<dbReference type="PANTHER" id="PTHR45716:SF3">
    <property type="entry name" value="SYNAPTOTAGMIN-LIKE PROTEIN 1"/>
    <property type="match status" value="1"/>
</dbReference>
<feature type="compositionally biased region" description="Low complexity" evidence="1">
    <location>
        <begin position="112"/>
        <end position="123"/>
    </location>
</feature>
<dbReference type="GO" id="GO:0070382">
    <property type="term" value="C:exocytic vesicle"/>
    <property type="evidence" value="ECO:0007669"/>
    <property type="project" value="TreeGrafter"/>
</dbReference>
<dbReference type="GO" id="GO:0031267">
    <property type="term" value="F:small GTPase binding"/>
    <property type="evidence" value="ECO:0007669"/>
    <property type="project" value="InterPro"/>
</dbReference>
<organism evidence="3 4">
    <name type="scientific">Chloebia gouldiae</name>
    <name type="common">Gouldian finch</name>
    <name type="synonym">Erythrura gouldiae</name>
    <dbReference type="NCBI Taxonomy" id="44316"/>
    <lineage>
        <taxon>Eukaryota</taxon>
        <taxon>Metazoa</taxon>
        <taxon>Chordata</taxon>
        <taxon>Craniata</taxon>
        <taxon>Vertebrata</taxon>
        <taxon>Euteleostomi</taxon>
        <taxon>Archelosauria</taxon>
        <taxon>Archosauria</taxon>
        <taxon>Dinosauria</taxon>
        <taxon>Saurischia</taxon>
        <taxon>Theropoda</taxon>
        <taxon>Coelurosauria</taxon>
        <taxon>Aves</taxon>
        <taxon>Neognathae</taxon>
        <taxon>Neoaves</taxon>
        <taxon>Telluraves</taxon>
        <taxon>Australaves</taxon>
        <taxon>Passeriformes</taxon>
        <taxon>Passeroidea</taxon>
        <taxon>Passeridae</taxon>
        <taxon>Chloebia</taxon>
    </lineage>
</organism>
<feature type="compositionally biased region" description="Acidic residues" evidence="1">
    <location>
        <begin position="195"/>
        <end position="224"/>
    </location>
</feature>
<dbReference type="Proteomes" id="UP000276834">
    <property type="component" value="Unassembled WGS sequence"/>
</dbReference>
<dbReference type="GO" id="GO:0005886">
    <property type="term" value="C:plasma membrane"/>
    <property type="evidence" value="ECO:0007669"/>
    <property type="project" value="TreeGrafter"/>
</dbReference>
<dbReference type="GO" id="GO:0042043">
    <property type="term" value="F:neurexin family protein binding"/>
    <property type="evidence" value="ECO:0007669"/>
    <property type="project" value="TreeGrafter"/>
</dbReference>
<feature type="region of interest" description="Disordered" evidence="1">
    <location>
        <begin position="160"/>
        <end position="240"/>
    </location>
</feature>
<evidence type="ECO:0000256" key="1">
    <source>
        <dbReference type="SAM" id="MobiDB-lite"/>
    </source>
</evidence>
<sequence>MALEPEALLDLSFLTEEERSSIARVLHRDWQLRRREEGRIRWAGGPCRRHPWGRRAPPGAVSLGSVLPWGQSSQAEGPPFPRGHPELGRVCHSSAEGPRGPGGGGWCPPGPAGAAPSAGRALGQDGGPKVPLPPASKLRKSVSDPARLRSLTGDWFCDARAQRHQPHLGSDLVRASIRRRRRPRGTGDPERGLEAIDEPLAEEKEDEDGALETDEGSPPEEVQEATEPQVGPWWGDLSST</sequence>
<reference evidence="3 4" key="1">
    <citation type="journal article" date="2018" name="Proc. R. Soc. B">
        <title>A non-coding region near Follistatin controls head colour polymorphism in the Gouldian finch.</title>
        <authorList>
            <person name="Toomey M.B."/>
            <person name="Marques C.I."/>
            <person name="Andrade P."/>
            <person name="Araujo P.M."/>
            <person name="Sabatino S."/>
            <person name="Gazda M.A."/>
            <person name="Afonso S."/>
            <person name="Lopes R.J."/>
            <person name="Corbo J.C."/>
            <person name="Carneiro M."/>
        </authorList>
    </citation>
    <scope>NUCLEOTIDE SEQUENCE [LARGE SCALE GENOMIC DNA]</scope>
    <source>
        <strain evidence="3">Red01</strain>
        <tissue evidence="3">Muscle</tissue>
    </source>
</reference>
<evidence type="ECO:0000259" key="2">
    <source>
        <dbReference type="PROSITE" id="PS50916"/>
    </source>
</evidence>
<evidence type="ECO:0000313" key="4">
    <source>
        <dbReference type="Proteomes" id="UP000276834"/>
    </source>
</evidence>
<feature type="domain" description="RabBD" evidence="2">
    <location>
        <begin position="8"/>
        <end position="159"/>
    </location>
</feature>
<dbReference type="GO" id="GO:0006886">
    <property type="term" value="P:intracellular protein transport"/>
    <property type="evidence" value="ECO:0007669"/>
    <property type="project" value="InterPro"/>
</dbReference>